<name>A0ABN3R227_9ACTN</name>
<feature type="transmembrane region" description="Helical" evidence="2">
    <location>
        <begin position="36"/>
        <end position="57"/>
    </location>
</feature>
<gene>
    <name evidence="3" type="ORF">GCM10010307_42570</name>
</gene>
<evidence type="ECO:0000256" key="2">
    <source>
        <dbReference type="SAM" id="Phobius"/>
    </source>
</evidence>
<evidence type="ECO:0000256" key="1">
    <source>
        <dbReference type="SAM" id="MobiDB-lite"/>
    </source>
</evidence>
<reference evidence="3 4" key="1">
    <citation type="journal article" date="2019" name="Int. J. Syst. Evol. Microbiol.">
        <title>The Global Catalogue of Microorganisms (GCM) 10K type strain sequencing project: providing services to taxonomists for standard genome sequencing and annotation.</title>
        <authorList>
            <consortium name="The Broad Institute Genomics Platform"/>
            <consortium name="The Broad Institute Genome Sequencing Center for Infectious Disease"/>
            <person name="Wu L."/>
            <person name="Ma J."/>
        </authorList>
    </citation>
    <scope>NUCLEOTIDE SEQUENCE [LARGE SCALE GENOMIC DNA]</scope>
    <source>
        <strain evidence="3 4">JCM 4524</strain>
    </source>
</reference>
<keyword evidence="2" id="KW-0472">Membrane</keyword>
<dbReference type="RefSeq" id="WP_344392011.1">
    <property type="nucleotide sequence ID" value="NZ_BAAASJ010000042.1"/>
</dbReference>
<organism evidence="3 4">
    <name type="scientific">Streptomyces vastus</name>
    <dbReference type="NCBI Taxonomy" id="285451"/>
    <lineage>
        <taxon>Bacteria</taxon>
        <taxon>Bacillati</taxon>
        <taxon>Actinomycetota</taxon>
        <taxon>Actinomycetes</taxon>
        <taxon>Kitasatosporales</taxon>
        <taxon>Streptomycetaceae</taxon>
        <taxon>Streptomyces</taxon>
    </lineage>
</organism>
<dbReference type="EMBL" id="BAAASJ010000042">
    <property type="protein sequence ID" value="GAA2641293.1"/>
    <property type="molecule type" value="Genomic_DNA"/>
</dbReference>
<proteinExistence type="predicted"/>
<accession>A0ABN3R227</accession>
<keyword evidence="2" id="KW-1133">Transmembrane helix</keyword>
<keyword evidence="2" id="KW-0812">Transmembrane</keyword>
<feature type="compositionally biased region" description="Basic and acidic residues" evidence="1">
    <location>
        <begin position="74"/>
        <end position="84"/>
    </location>
</feature>
<dbReference type="Proteomes" id="UP001500151">
    <property type="component" value="Unassembled WGS sequence"/>
</dbReference>
<evidence type="ECO:0000313" key="4">
    <source>
        <dbReference type="Proteomes" id="UP001500151"/>
    </source>
</evidence>
<sequence>MTGNSDAYTPSSITSTLHIASDIKEEDGFLSGISTVSTVAMAVIAALVVILTAELIWRERRQRRREKPAGSTPETDHHEGDISP</sequence>
<feature type="region of interest" description="Disordered" evidence="1">
    <location>
        <begin position="61"/>
        <end position="84"/>
    </location>
</feature>
<protein>
    <submittedName>
        <fullName evidence="3">Uncharacterized protein</fullName>
    </submittedName>
</protein>
<keyword evidence="4" id="KW-1185">Reference proteome</keyword>
<evidence type="ECO:0000313" key="3">
    <source>
        <dbReference type="EMBL" id="GAA2641293.1"/>
    </source>
</evidence>
<comment type="caution">
    <text evidence="3">The sequence shown here is derived from an EMBL/GenBank/DDBJ whole genome shotgun (WGS) entry which is preliminary data.</text>
</comment>